<dbReference type="AlphaFoldDB" id="A0A1X6NMY3"/>
<dbReference type="InterPro" id="IPR050101">
    <property type="entry name" value="CinA"/>
</dbReference>
<dbReference type="Pfam" id="PF24102">
    <property type="entry name" value="FLAD1_M"/>
    <property type="match status" value="1"/>
</dbReference>
<dbReference type="CDD" id="cd00885">
    <property type="entry name" value="cinA"/>
    <property type="match status" value="1"/>
</dbReference>
<dbReference type="PANTHER" id="PTHR13939:SF0">
    <property type="entry name" value="NMN AMIDOHYDROLASE-LIKE PROTEIN YFAY"/>
    <property type="match status" value="1"/>
</dbReference>
<feature type="compositionally biased region" description="Pro residues" evidence="1">
    <location>
        <begin position="62"/>
        <end position="77"/>
    </location>
</feature>
<accession>A0A1X6NMY3</accession>
<evidence type="ECO:0000259" key="2">
    <source>
        <dbReference type="SMART" id="SM00852"/>
    </source>
</evidence>
<protein>
    <recommendedName>
        <fullName evidence="2">MoaB/Mog domain-containing protein</fullName>
    </recommendedName>
</protein>
<name>A0A1X6NMY3_PORUM</name>
<dbReference type="InterPro" id="IPR036425">
    <property type="entry name" value="MoaB/Mog-like_dom_sf"/>
</dbReference>
<dbReference type="InterPro" id="IPR001453">
    <property type="entry name" value="MoaB/Mog_dom"/>
</dbReference>
<gene>
    <name evidence="3" type="ORF">BU14_1249s0003</name>
</gene>
<evidence type="ECO:0000313" key="4">
    <source>
        <dbReference type="Proteomes" id="UP000218209"/>
    </source>
</evidence>
<feature type="domain" description="MoaB/Mog" evidence="2">
    <location>
        <begin position="80"/>
        <end position="243"/>
    </location>
</feature>
<keyword evidence="4" id="KW-1185">Reference proteome</keyword>
<feature type="compositionally biased region" description="Low complexity" evidence="1">
    <location>
        <begin position="50"/>
        <end position="61"/>
    </location>
</feature>
<evidence type="ECO:0000256" key="1">
    <source>
        <dbReference type="SAM" id="MobiDB-lite"/>
    </source>
</evidence>
<reference evidence="3 4" key="1">
    <citation type="submission" date="2017-03" db="EMBL/GenBank/DDBJ databases">
        <title>WGS assembly of Porphyra umbilicalis.</title>
        <authorList>
            <person name="Brawley S.H."/>
            <person name="Blouin N.A."/>
            <person name="Ficko-Blean E."/>
            <person name="Wheeler G.L."/>
            <person name="Lohr M."/>
            <person name="Goodson H.V."/>
            <person name="Jenkins J.W."/>
            <person name="Blaby-Haas C.E."/>
            <person name="Helliwell K.E."/>
            <person name="Chan C."/>
            <person name="Marriage T."/>
            <person name="Bhattacharya D."/>
            <person name="Klein A.S."/>
            <person name="Badis Y."/>
            <person name="Brodie J."/>
            <person name="Cao Y."/>
            <person name="Collen J."/>
            <person name="Dittami S.M."/>
            <person name="Gachon C.M."/>
            <person name="Green B.R."/>
            <person name="Karpowicz S."/>
            <person name="Kim J.W."/>
            <person name="Kudahl U."/>
            <person name="Lin S."/>
            <person name="Michel G."/>
            <person name="Mittag M."/>
            <person name="Olson B.J."/>
            <person name="Pangilinan J."/>
            <person name="Peng Y."/>
            <person name="Qiu H."/>
            <person name="Shu S."/>
            <person name="Singer J.T."/>
            <person name="Smith A.G."/>
            <person name="Sprecher B.N."/>
            <person name="Wagner V."/>
            <person name="Wang W."/>
            <person name="Wang Z.-Y."/>
            <person name="Yan J."/>
            <person name="Yarish C."/>
            <person name="Zoeuner-Riek S."/>
            <person name="Zhuang Y."/>
            <person name="Zou Y."/>
            <person name="Lindquist E.A."/>
            <person name="Grimwood J."/>
            <person name="Barry K."/>
            <person name="Rokhsar D.S."/>
            <person name="Schmutz J."/>
            <person name="Stiller J.W."/>
            <person name="Grossman A.R."/>
            <person name="Prochnik S.E."/>
        </authorList>
    </citation>
    <scope>NUCLEOTIDE SEQUENCE [LARGE SCALE GENOMIC DNA]</scope>
    <source>
        <strain evidence="3">4086291</strain>
    </source>
</reference>
<dbReference type="PANTHER" id="PTHR13939">
    <property type="entry name" value="NICOTINAMIDE-NUCLEOTIDE AMIDOHYDROLASE PNCC"/>
    <property type="match status" value="1"/>
</dbReference>
<dbReference type="Proteomes" id="UP000218209">
    <property type="component" value="Unassembled WGS sequence"/>
</dbReference>
<evidence type="ECO:0000313" key="3">
    <source>
        <dbReference type="EMBL" id="OSX69713.1"/>
    </source>
</evidence>
<dbReference type="EMBL" id="KV919431">
    <property type="protein sequence ID" value="OSX69713.1"/>
    <property type="molecule type" value="Genomic_DNA"/>
</dbReference>
<proteinExistence type="predicted"/>
<organism evidence="3 4">
    <name type="scientific">Porphyra umbilicalis</name>
    <name type="common">Purple laver</name>
    <name type="synonym">Red alga</name>
    <dbReference type="NCBI Taxonomy" id="2786"/>
    <lineage>
        <taxon>Eukaryota</taxon>
        <taxon>Rhodophyta</taxon>
        <taxon>Bangiophyceae</taxon>
        <taxon>Bangiales</taxon>
        <taxon>Bangiaceae</taxon>
        <taxon>Porphyra</taxon>
    </lineage>
</organism>
<dbReference type="Pfam" id="PF00994">
    <property type="entry name" value="MoCF_biosynth"/>
    <property type="match status" value="1"/>
</dbReference>
<dbReference type="Gene3D" id="3.40.980.10">
    <property type="entry name" value="MoaB/Mog-like domain"/>
    <property type="match status" value="1"/>
</dbReference>
<sequence length="347" mass="35474">MSPVAFVASLHFSRLAASGLRGCTAGQALRSVACRRGAPRSPLEASPPLARASTTMATTPPSSSPPSSSPPTKPPRPTAACIIIGDEVLTGKVHDTNSHALAKSLFAAGVSLTHIEVIPDVPATITAAVRRLSASHNHVFTSGGIGPTHDDVTYEAVADAFGLTTRPNEAVLARMVELQPDVDWTVPARRRMAQLPHPATLHWTEGLWVPTTVVGGNVFVLPGIPSLFSRMLDGVVGGLGGAGALERRVIYTRRGEGSIAGHLSAVADAFPAVGIGSYPRVDGVTGGWRVRVTVEAENAGVADEVAARVVEATGGELGALEPAGGAEAAPAAAATALADSQVEAEAK</sequence>
<dbReference type="SUPFAM" id="SSF53218">
    <property type="entry name" value="Molybdenum cofactor biosynthesis proteins"/>
    <property type="match status" value="1"/>
</dbReference>
<dbReference type="InterPro" id="IPR056596">
    <property type="entry name" value="FLAD1_M"/>
</dbReference>
<dbReference type="SMART" id="SM00852">
    <property type="entry name" value="MoCF_biosynth"/>
    <property type="match status" value="1"/>
</dbReference>
<feature type="region of interest" description="Disordered" evidence="1">
    <location>
        <begin position="36"/>
        <end position="78"/>
    </location>
</feature>
<dbReference type="OrthoDB" id="448496at2759"/>